<dbReference type="SMART" id="SM00091">
    <property type="entry name" value="PAS"/>
    <property type="match status" value="4"/>
</dbReference>
<dbReference type="Gene3D" id="3.30.450.20">
    <property type="entry name" value="PAS domain"/>
    <property type="match status" value="4"/>
</dbReference>
<dbReference type="InterPro" id="IPR003661">
    <property type="entry name" value="HisK_dim/P_dom"/>
</dbReference>
<dbReference type="Pfam" id="PF13426">
    <property type="entry name" value="PAS_9"/>
    <property type="match status" value="1"/>
</dbReference>
<evidence type="ECO:0000313" key="11">
    <source>
        <dbReference type="Proteomes" id="UP000483286"/>
    </source>
</evidence>
<feature type="domain" description="Histidine kinase" evidence="7">
    <location>
        <begin position="568"/>
        <end position="796"/>
    </location>
</feature>
<comment type="caution">
    <text evidence="10">The sequence shown here is derived from an EMBL/GenBank/DDBJ whole genome shotgun (WGS) entry which is preliminary data.</text>
</comment>
<dbReference type="EMBL" id="WQLB01000004">
    <property type="protein sequence ID" value="MVN86046.1"/>
    <property type="molecule type" value="Genomic_DNA"/>
</dbReference>
<dbReference type="Gene3D" id="3.30.565.10">
    <property type="entry name" value="Histidine kinase-like ATPase, C-terminal domain"/>
    <property type="match status" value="1"/>
</dbReference>
<dbReference type="Pfam" id="PF13188">
    <property type="entry name" value="PAS_8"/>
    <property type="match status" value="1"/>
</dbReference>
<feature type="domain" description="PAS" evidence="8">
    <location>
        <begin position="419"/>
        <end position="472"/>
    </location>
</feature>
<evidence type="ECO:0000256" key="3">
    <source>
        <dbReference type="ARBA" id="ARBA00022553"/>
    </source>
</evidence>
<evidence type="ECO:0000259" key="7">
    <source>
        <dbReference type="PROSITE" id="PS50109"/>
    </source>
</evidence>
<dbReference type="EC" id="2.7.13.3" evidence="2"/>
<dbReference type="SMART" id="SM00387">
    <property type="entry name" value="HATPase_c"/>
    <property type="match status" value="1"/>
</dbReference>
<accession>A0A7C9I981</accession>
<dbReference type="AlphaFoldDB" id="A0A7C9I981"/>
<dbReference type="PROSITE" id="PS50113">
    <property type="entry name" value="PAC"/>
    <property type="match status" value="3"/>
</dbReference>
<evidence type="ECO:0000256" key="4">
    <source>
        <dbReference type="ARBA" id="ARBA00022679"/>
    </source>
</evidence>
<dbReference type="PANTHER" id="PTHR43304">
    <property type="entry name" value="PHYTOCHROME-LIKE PROTEIN CPH1"/>
    <property type="match status" value="1"/>
</dbReference>
<dbReference type="CDD" id="cd00075">
    <property type="entry name" value="HATPase"/>
    <property type="match status" value="1"/>
</dbReference>
<dbReference type="InterPro" id="IPR001610">
    <property type="entry name" value="PAC"/>
</dbReference>
<dbReference type="InterPro" id="IPR000014">
    <property type="entry name" value="PAS"/>
</dbReference>
<evidence type="ECO:0000256" key="1">
    <source>
        <dbReference type="ARBA" id="ARBA00000085"/>
    </source>
</evidence>
<name>A0A7C9I981_9DEIO</name>
<feature type="region of interest" description="Disordered" evidence="6">
    <location>
        <begin position="1"/>
        <end position="32"/>
    </location>
</feature>
<reference evidence="10 11" key="1">
    <citation type="submission" date="2019-12" db="EMBL/GenBank/DDBJ databases">
        <title>Deinococcus sp. HMF7620 Genome sequencing and assembly.</title>
        <authorList>
            <person name="Kang H."/>
            <person name="Kim H."/>
            <person name="Joh K."/>
        </authorList>
    </citation>
    <scope>NUCLEOTIDE SEQUENCE [LARGE SCALE GENOMIC DNA]</scope>
    <source>
        <strain evidence="10 11">HMF7620</strain>
    </source>
</reference>
<dbReference type="Proteomes" id="UP000483286">
    <property type="component" value="Unassembled WGS sequence"/>
</dbReference>
<dbReference type="InterPro" id="IPR013655">
    <property type="entry name" value="PAS_fold_3"/>
</dbReference>
<dbReference type="PANTHER" id="PTHR43304:SF1">
    <property type="entry name" value="PAC DOMAIN-CONTAINING PROTEIN"/>
    <property type="match status" value="1"/>
</dbReference>
<feature type="domain" description="PAC" evidence="9">
    <location>
        <begin position="498"/>
        <end position="548"/>
    </location>
</feature>
<proteinExistence type="predicted"/>
<feature type="domain" description="PAS" evidence="8">
    <location>
        <begin position="292"/>
        <end position="362"/>
    </location>
</feature>
<dbReference type="SUPFAM" id="SSF55785">
    <property type="entry name" value="PYP-like sensor domain (PAS domain)"/>
    <property type="match status" value="4"/>
</dbReference>
<dbReference type="Gene3D" id="1.10.287.130">
    <property type="match status" value="1"/>
</dbReference>
<feature type="domain" description="PAC" evidence="9">
    <location>
        <begin position="367"/>
        <end position="418"/>
    </location>
</feature>
<dbReference type="PRINTS" id="PR00344">
    <property type="entry name" value="BCTRLSENSOR"/>
</dbReference>
<keyword evidence="4" id="KW-0808">Transferase</keyword>
<sequence>MRRCTPPRARAVTGCRSRPHTPWPPRGRPKMPLEEQRTLTRLAGLVQGVVWQADPQTRNATFVSERLTAMTGFTPQQWLTTPGFWEAHLHPEDRAQVMQAHAQSMHSGEALSLEYRFFAADGRVLWLRDLMTPVMEGGQLVALGGVMLDVTAEREQQGALRAARDRFEQVFQTSPVGLALIDTASGQVQQANPAFWAVVGGPLADLYGAGPHGQPLWTEPQDQEALRAALTGGQAAHDLPARWQRQAGPESPAEVRDVRLSAEPLDAQAGTSLLTVEDVTERLKAETQLKASERRFRALVQHSHDLLTVVRPDGELIYASPAMSEVLGHDGEAVRGEQVLDHMHPDEHDAIRAEFAKAVFGGPGATARLTSRFRRRDGQYRYLEWVATNQLDDPHIRGMVMNSRDVTERVESEQALQDSQKTFAALFEASPDAILLVDFAGDMPIVQCNEVAARMRGYTREELTGQSTYLSLPGGAALLADHAANESFRQRVRETGRLYFDAEHLRKDGSIYPVEINLALVTLGGREMLLSVERDISARRDAEAALQSSQTRLLASEKLAGLGRLTAGLAHEINTPLAATMNELHEATRLTQEYQDSAGHPEVTPDDHREIARELGAALDAAGRNLTRIGDFIRKIRSHTRDAATGRHSFDAVRAVDDTLAMLAHEARAAQIQLHFERPKEAVTLHGEPGRLTQIVTNLVVNGIHATPPGGTVTVRFGEQEGARTLQVEDTGSGIPTAVLPRIFEPMFTTKEVGKGTGLGLSIIHDIVTGHFGGEIGVQTHTGQGTTFTVSFPNKGPEAPADISRPAEATP</sequence>
<dbReference type="InterPro" id="IPR005467">
    <property type="entry name" value="His_kinase_dom"/>
</dbReference>
<dbReference type="PROSITE" id="PS50109">
    <property type="entry name" value="HIS_KIN"/>
    <property type="match status" value="1"/>
</dbReference>
<dbReference type="Pfam" id="PF02518">
    <property type="entry name" value="HATPase_c"/>
    <property type="match status" value="1"/>
</dbReference>
<keyword evidence="11" id="KW-1185">Reference proteome</keyword>
<dbReference type="InterPro" id="IPR004358">
    <property type="entry name" value="Sig_transdc_His_kin-like_C"/>
</dbReference>
<evidence type="ECO:0000313" key="10">
    <source>
        <dbReference type="EMBL" id="MVN86046.1"/>
    </source>
</evidence>
<feature type="region of interest" description="Disordered" evidence="6">
    <location>
        <begin position="792"/>
        <end position="811"/>
    </location>
</feature>
<dbReference type="NCBIfam" id="TIGR00229">
    <property type="entry name" value="sensory_box"/>
    <property type="match status" value="4"/>
</dbReference>
<dbReference type="InterPro" id="IPR035965">
    <property type="entry name" value="PAS-like_dom_sf"/>
</dbReference>
<dbReference type="CDD" id="cd00082">
    <property type="entry name" value="HisKA"/>
    <property type="match status" value="1"/>
</dbReference>
<gene>
    <name evidence="10" type="ORF">GO986_04635</name>
</gene>
<dbReference type="SMART" id="SM00086">
    <property type="entry name" value="PAC"/>
    <property type="match status" value="3"/>
</dbReference>
<dbReference type="InterPro" id="IPR052162">
    <property type="entry name" value="Sensor_kinase/Photoreceptor"/>
</dbReference>
<organism evidence="10 11">
    <name type="scientific">Deinococcus arboris</name>
    <dbReference type="NCBI Taxonomy" id="2682977"/>
    <lineage>
        <taxon>Bacteria</taxon>
        <taxon>Thermotogati</taxon>
        <taxon>Deinococcota</taxon>
        <taxon>Deinococci</taxon>
        <taxon>Deinococcales</taxon>
        <taxon>Deinococcaceae</taxon>
        <taxon>Deinococcus</taxon>
    </lineage>
</organism>
<dbReference type="SUPFAM" id="SSF55874">
    <property type="entry name" value="ATPase domain of HSP90 chaperone/DNA topoisomerase II/histidine kinase"/>
    <property type="match status" value="1"/>
</dbReference>
<evidence type="ECO:0000256" key="6">
    <source>
        <dbReference type="SAM" id="MobiDB-lite"/>
    </source>
</evidence>
<dbReference type="InterPro" id="IPR003594">
    <property type="entry name" value="HATPase_dom"/>
</dbReference>
<dbReference type="PROSITE" id="PS50112">
    <property type="entry name" value="PAS"/>
    <property type="match status" value="3"/>
</dbReference>
<feature type="domain" description="PAS" evidence="8">
    <location>
        <begin position="35"/>
        <end position="108"/>
    </location>
</feature>
<dbReference type="GO" id="GO:0000155">
    <property type="term" value="F:phosphorelay sensor kinase activity"/>
    <property type="evidence" value="ECO:0007669"/>
    <property type="project" value="InterPro"/>
</dbReference>
<evidence type="ECO:0000256" key="2">
    <source>
        <dbReference type="ARBA" id="ARBA00012438"/>
    </source>
</evidence>
<dbReference type="CDD" id="cd00130">
    <property type="entry name" value="PAS"/>
    <property type="match status" value="3"/>
</dbReference>
<dbReference type="Pfam" id="PF08447">
    <property type="entry name" value="PAS_3"/>
    <property type="match status" value="2"/>
</dbReference>
<dbReference type="InterPro" id="IPR036890">
    <property type="entry name" value="HATPase_C_sf"/>
</dbReference>
<evidence type="ECO:0000256" key="5">
    <source>
        <dbReference type="ARBA" id="ARBA00022777"/>
    </source>
</evidence>
<evidence type="ECO:0000259" key="8">
    <source>
        <dbReference type="PROSITE" id="PS50112"/>
    </source>
</evidence>
<feature type="domain" description="PAC" evidence="9">
    <location>
        <begin position="111"/>
        <end position="162"/>
    </location>
</feature>
<dbReference type="InterPro" id="IPR000700">
    <property type="entry name" value="PAS-assoc_C"/>
</dbReference>
<comment type="catalytic activity">
    <reaction evidence="1">
        <text>ATP + protein L-histidine = ADP + protein N-phospho-L-histidine.</text>
        <dbReference type="EC" id="2.7.13.3"/>
    </reaction>
</comment>
<keyword evidence="3" id="KW-0597">Phosphoprotein</keyword>
<keyword evidence="5" id="KW-0418">Kinase</keyword>
<evidence type="ECO:0000259" key="9">
    <source>
        <dbReference type="PROSITE" id="PS50113"/>
    </source>
</evidence>
<protein>
    <recommendedName>
        <fullName evidence="2">histidine kinase</fullName>
        <ecNumber evidence="2">2.7.13.3</ecNumber>
    </recommendedName>
</protein>